<comment type="similarity">
    <text evidence="2">Belongs to the TSR2 family.</text>
</comment>
<dbReference type="OMA" id="CPYMTEV"/>
<evidence type="ECO:0000256" key="4">
    <source>
        <dbReference type="ARBA" id="ARBA00022552"/>
    </source>
</evidence>
<reference evidence="6 7" key="1">
    <citation type="journal article" date="2010" name="Science">
        <title>Genomic comparison of the ants Camponotus floridanus and Harpegnathos saltator.</title>
        <authorList>
            <person name="Bonasio R."/>
            <person name="Zhang G."/>
            <person name="Ye C."/>
            <person name="Mutti N.S."/>
            <person name="Fang X."/>
            <person name="Qin N."/>
            <person name="Donahue G."/>
            <person name="Yang P."/>
            <person name="Li Q."/>
            <person name="Li C."/>
            <person name="Zhang P."/>
            <person name="Huang Z."/>
            <person name="Berger S.L."/>
            <person name="Reinberg D."/>
            <person name="Wang J."/>
            <person name="Liebig J."/>
        </authorList>
    </citation>
    <scope>NUCLEOTIDE SEQUENCE [LARGE SCALE GENOMIC DNA]</scope>
    <source>
        <strain evidence="6 7">R22 G/1</strain>
    </source>
</reference>
<evidence type="ECO:0000256" key="5">
    <source>
        <dbReference type="SAM" id="MobiDB-lite"/>
    </source>
</evidence>
<evidence type="ECO:0000313" key="7">
    <source>
        <dbReference type="Proteomes" id="UP000008237"/>
    </source>
</evidence>
<dbReference type="Pfam" id="PF10273">
    <property type="entry name" value="WGG"/>
    <property type="match status" value="1"/>
</dbReference>
<dbReference type="InParanoid" id="E2C5I7"/>
<organism evidence="7">
    <name type="scientific">Harpegnathos saltator</name>
    <name type="common">Jerdon's jumping ant</name>
    <dbReference type="NCBI Taxonomy" id="610380"/>
    <lineage>
        <taxon>Eukaryota</taxon>
        <taxon>Metazoa</taxon>
        <taxon>Ecdysozoa</taxon>
        <taxon>Arthropoda</taxon>
        <taxon>Hexapoda</taxon>
        <taxon>Insecta</taxon>
        <taxon>Pterygota</taxon>
        <taxon>Neoptera</taxon>
        <taxon>Endopterygota</taxon>
        <taxon>Hymenoptera</taxon>
        <taxon>Apocrita</taxon>
        <taxon>Aculeata</taxon>
        <taxon>Formicoidea</taxon>
        <taxon>Formicidae</taxon>
        <taxon>Ponerinae</taxon>
        <taxon>Ponerini</taxon>
        <taxon>Harpegnathos</taxon>
    </lineage>
</organism>
<dbReference type="Proteomes" id="UP000008237">
    <property type="component" value="Unassembled WGS sequence"/>
</dbReference>
<keyword evidence="4" id="KW-0698">rRNA processing</keyword>
<comment type="function">
    <text evidence="1">May be involved in 20S pre-rRNA processing.</text>
</comment>
<dbReference type="OrthoDB" id="263560at2759"/>
<dbReference type="EMBL" id="GL452770">
    <property type="protein sequence ID" value="EFN76800.1"/>
    <property type="molecule type" value="Genomic_DNA"/>
</dbReference>
<evidence type="ECO:0000313" key="6">
    <source>
        <dbReference type="EMBL" id="EFN76800.1"/>
    </source>
</evidence>
<dbReference type="AlphaFoldDB" id="E2C5I7"/>
<dbReference type="InterPro" id="IPR019398">
    <property type="entry name" value="Pre-rRNA_process_TSR2"/>
</dbReference>
<dbReference type="PANTHER" id="PTHR21250">
    <property type="entry name" value="PRE-RRNA-PROCESSING PROTEIN TSR2 HOMOLOG"/>
    <property type="match status" value="1"/>
</dbReference>
<gene>
    <name evidence="6" type="ORF">EAI_16444</name>
</gene>
<dbReference type="GO" id="GO:0006364">
    <property type="term" value="P:rRNA processing"/>
    <property type="evidence" value="ECO:0007669"/>
    <property type="project" value="UniProtKB-KW"/>
</dbReference>
<dbReference type="STRING" id="610380.E2C5I7"/>
<evidence type="ECO:0000256" key="3">
    <source>
        <dbReference type="ARBA" id="ARBA00017551"/>
    </source>
</evidence>
<dbReference type="FunCoup" id="E2C5I7">
    <property type="interactions" value="1158"/>
</dbReference>
<dbReference type="PhylomeDB" id="E2C5I7"/>
<feature type="region of interest" description="Disordered" evidence="5">
    <location>
        <begin position="126"/>
        <end position="162"/>
    </location>
</feature>
<accession>E2C5I7</accession>
<keyword evidence="7" id="KW-1185">Reference proteome</keyword>
<evidence type="ECO:0000256" key="2">
    <source>
        <dbReference type="ARBA" id="ARBA00006524"/>
    </source>
</evidence>
<proteinExistence type="inferred from homology"/>
<evidence type="ECO:0000256" key="1">
    <source>
        <dbReference type="ARBA" id="ARBA00002210"/>
    </source>
</evidence>
<sequence length="162" mass="18671">MADTQKFFLTITQRIFSNWTALKLAVEHGMCSKDNAVEFCTYVTDVLYLNDGLDVSKVAAILEDYMDDCFSTEIEDDSAREVADILLQFYRYCIEGNESTARTEFEKLPPLQSWLLLPQPVQHSHVTTNYDNKSSSDEDMDSNNENTNEEGWMTVKSGRRRR</sequence>
<dbReference type="KEGG" id="hst:105190181"/>
<protein>
    <recommendedName>
        <fullName evidence="3">Pre-rRNA-processing protein TSR2 homolog</fullName>
    </recommendedName>
</protein>
<name>E2C5I7_HARSA</name>